<dbReference type="Proteomes" id="UP000401081">
    <property type="component" value="Unassembled WGS sequence"/>
</dbReference>
<protein>
    <submittedName>
        <fullName evidence="1">Transcriptional regulatory protein PtsJ</fullName>
    </submittedName>
</protein>
<accession>A0A485AUT5</accession>
<sequence length="42" mass="4538">MLRYSGFTASPVSIDSEGMLPDMLEHALSKGARAVIFNATRP</sequence>
<organism evidence="1 2">
    <name type="scientific">Kluyvera cryocrescens</name>
    <name type="common">Kluyvera citrophila</name>
    <dbReference type="NCBI Taxonomy" id="580"/>
    <lineage>
        <taxon>Bacteria</taxon>
        <taxon>Pseudomonadati</taxon>
        <taxon>Pseudomonadota</taxon>
        <taxon>Gammaproteobacteria</taxon>
        <taxon>Enterobacterales</taxon>
        <taxon>Enterobacteriaceae</taxon>
        <taxon>Kluyvera</taxon>
    </lineage>
</organism>
<dbReference type="AlphaFoldDB" id="A0A485AUT5"/>
<dbReference type="EMBL" id="CAADJD010000018">
    <property type="protein sequence ID" value="VFS64430.1"/>
    <property type="molecule type" value="Genomic_DNA"/>
</dbReference>
<proteinExistence type="predicted"/>
<evidence type="ECO:0000313" key="1">
    <source>
        <dbReference type="EMBL" id="VFS64430.1"/>
    </source>
</evidence>
<keyword evidence="2" id="KW-1185">Reference proteome</keyword>
<name>A0A485AUT5_KLUCR</name>
<evidence type="ECO:0000313" key="2">
    <source>
        <dbReference type="Proteomes" id="UP000401081"/>
    </source>
</evidence>
<gene>
    <name evidence="1" type="ORF">NCTC12993_03237</name>
</gene>
<reference evidence="1 2" key="1">
    <citation type="submission" date="2019-03" db="EMBL/GenBank/DDBJ databases">
        <authorList>
            <consortium name="Pathogen Informatics"/>
        </authorList>
    </citation>
    <scope>NUCLEOTIDE SEQUENCE [LARGE SCALE GENOMIC DNA]</scope>
    <source>
        <strain evidence="1 2">NCTC12993</strain>
    </source>
</reference>